<feature type="domain" description="RING-type" evidence="6">
    <location>
        <begin position="202"/>
        <end position="250"/>
    </location>
</feature>
<dbReference type="InterPro" id="IPR001841">
    <property type="entry name" value="Znf_RING"/>
</dbReference>
<feature type="compositionally biased region" description="Basic residues" evidence="5">
    <location>
        <begin position="106"/>
        <end position="116"/>
    </location>
</feature>
<keyword evidence="3" id="KW-0862">Zinc</keyword>
<dbReference type="CDD" id="cd16448">
    <property type="entry name" value="RING-H2"/>
    <property type="match status" value="1"/>
</dbReference>
<dbReference type="SUPFAM" id="SSF57850">
    <property type="entry name" value="RING/U-box"/>
    <property type="match status" value="1"/>
</dbReference>
<protein>
    <recommendedName>
        <fullName evidence="6">RING-type domain-containing protein</fullName>
    </recommendedName>
</protein>
<dbReference type="InterPro" id="IPR051834">
    <property type="entry name" value="RING_finger_E3_ligase"/>
</dbReference>
<keyword evidence="8" id="KW-1185">Reference proteome</keyword>
<keyword evidence="1" id="KW-0479">Metal-binding</keyword>
<evidence type="ECO:0000256" key="2">
    <source>
        <dbReference type="ARBA" id="ARBA00022771"/>
    </source>
</evidence>
<reference evidence="7 8" key="1">
    <citation type="journal article" date="2025" name="Microbiol. Resour. Announc.">
        <title>Draft genome sequences for Neonectria magnoliae and Neonectria punicea, canker pathogens of Liriodendron tulipifera and Acer saccharum in West Virginia.</title>
        <authorList>
            <person name="Petronek H.M."/>
            <person name="Kasson M.T."/>
            <person name="Metheny A.M."/>
            <person name="Stauder C.M."/>
            <person name="Lovett B."/>
            <person name="Lynch S.C."/>
            <person name="Garnas J.R."/>
            <person name="Kasson L.R."/>
            <person name="Stajich J.E."/>
        </authorList>
    </citation>
    <scope>NUCLEOTIDE SEQUENCE [LARGE SCALE GENOMIC DNA]</scope>
    <source>
        <strain evidence="7 8">NRRL 64653</strain>
    </source>
</reference>
<proteinExistence type="predicted"/>
<dbReference type="Proteomes" id="UP001498476">
    <property type="component" value="Unassembled WGS sequence"/>
</dbReference>
<sequence length="295" mass="32756">MDPMDYVLHNHSRPNTHYDPHYDPVHAASGSWMPLPQISPIYPWEPHAPGMPQSYPHHPLQPAPAPGSDPFQLAPNGGLPLPNPNYHPGMLSANFSGPSQPSLTSRRPHPRTRRSMSSRFMASDTIRDEDEELGRQLFLDHFMHGAVRAEPDISDHAMDDALVRQLQLVRGAVSSKMVASKMTLRSLQSVNIADLPETERTCVICYNDYGVETPEGINEAPIRLPKCKHVFGDHCIKKWFEDSDSCPYCRDKLHSEPKQHGTSARAFMNMMRMRGVTVPPGCVPSIVVAGGGIAC</sequence>
<evidence type="ECO:0000259" key="6">
    <source>
        <dbReference type="PROSITE" id="PS50089"/>
    </source>
</evidence>
<dbReference type="PANTHER" id="PTHR45931:SF3">
    <property type="entry name" value="RING ZINC FINGER-CONTAINING PROTEIN"/>
    <property type="match status" value="1"/>
</dbReference>
<dbReference type="PANTHER" id="PTHR45931">
    <property type="entry name" value="SI:CH211-59O9.10"/>
    <property type="match status" value="1"/>
</dbReference>
<evidence type="ECO:0000256" key="4">
    <source>
        <dbReference type="PROSITE-ProRule" id="PRU00175"/>
    </source>
</evidence>
<dbReference type="PROSITE" id="PS50089">
    <property type="entry name" value="ZF_RING_2"/>
    <property type="match status" value="1"/>
</dbReference>
<dbReference type="Gene3D" id="3.30.40.10">
    <property type="entry name" value="Zinc/RING finger domain, C3HC4 (zinc finger)"/>
    <property type="match status" value="1"/>
</dbReference>
<evidence type="ECO:0000256" key="3">
    <source>
        <dbReference type="ARBA" id="ARBA00022833"/>
    </source>
</evidence>
<gene>
    <name evidence="7" type="ORF">QQX98_005467</name>
</gene>
<evidence type="ECO:0000313" key="7">
    <source>
        <dbReference type="EMBL" id="KAK7416016.1"/>
    </source>
</evidence>
<name>A0ABR1H4L9_9HYPO</name>
<comment type="caution">
    <text evidence="7">The sequence shown here is derived from an EMBL/GenBank/DDBJ whole genome shotgun (WGS) entry which is preliminary data.</text>
</comment>
<keyword evidence="2 4" id="KW-0863">Zinc-finger</keyword>
<dbReference type="Pfam" id="PF13639">
    <property type="entry name" value="zf-RING_2"/>
    <property type="match status" value="1"/>
</dbReference>
<accession>A0ABR1H4L9</accession>
<evidence type="ECO:0000256" key="1">
    <source>
        <dbReference type="ARBA" id="ARBA00022723"/>
    </source>
</evidence>
<feature type="compositionally biased region" description="Low complexity" evidence="5">
    <location>
        <begin position="73"/>
        <end position="89"/>
    </location>
</feature>
<organism evidence="7 8">
    <name type="scientific">Neonectria punicea</name>
    <dbReference type="NCBI Taxonomy" id="979145"/>
    <lineage>
        <taxon>Eukaryota</taxon>
        <taxon>Fungi</taxon>
        <taxon>Dikarya</taxon>
        <taxon>Ascomycota</taxon>
        <taxon>Pezizomycotina</taxon>
        <taxon>Sordariomycetes</taxon>
        <taxon>Hypocreomycetidae</taxon>
        <taxon>Hypocreales</taxon>
        <taxon>Nectriaceae</taxon>
        <taxon>Neonectria</taxon>
    </lineage>
</organism>
<dbReference type="SMART" id="SM00184">
    <property type="entry name" value="RING"/>
    <property type="match status" value="1"/>
</dbReference>
<evidence type="ECO:0000313" key="8">
    <source>
        <dbReference type="Proteomes" id="UP001498476"/>
    </source>
</evidence>
<feature type="region of interest" description="Disordered" evidence="5">
    <location>
        <begin position="52"/>
        <end position="127"/>
    </location>
</feature>
<dbReference type="EMBL" id="JAZAVJ010000074">
    <property type="protein sequence ID" value="KAK7416016.1"/>
    <property type="molecule type" value="Genomic_DNA"/>
</dbReference>
<evidence type="ECO:0000256" key="5">
    <source>
        <dbReference type="SAM" id="MobiDB-lite"/>
    </source>
</evidence>
<dbReference type="InterPro" id="IPR013083">
    <property type="entry name" value="Znf_RING/FYVE/PHD"/>
</dbReference>